<dbReference type="Gene3D" id="3.60.110.10">
    <property type="entry name" value="Carbon-nitrogen hydrolase"/>
    <property type="match status" value="1"/>
</dbReference>
<reference evidence="4" key="1">
    <citation type="submission" date="2016-10" db="EMBL/GenBank/DDBJ databases">
        <authorList>
            <person name="Varghese N."/>
            <person name="Submissions S."/>
        </authorList>
    </citation>
    <scope>NUCLEOTIDE SEQUENCE [LARGE SCALE GENOMIC DNA]</scope>
    <source>
        <strain evidence="4">DSM 19315</strain>
    </source>
</reference>
<evidence type="ECO:0000256" key="1">
    <source>
        <dbReference type="ARBA" id="ARBA00022801"/>
    </source>
</evidence>
<dbReference type="InterPro" id="IPR050345">
    <property type="entry name" value="Aliph_Amidase/BUP"/>
</dbReference>
<dbReference type="InterPro" id="IPR003010">
    <property type="entry name" value="C-N_Hydrolase"/>
</dbReference>
<evidence type="ECO:0000313" key="4">
    <source>
        <dbReference type="Proteomes" id="UP000199642"/>
    </source>
</evidence>
<organism evidence="3 4">
    <name type="scientific">Algoriphagus hitonicola</name>
    <dbReference type="NCBI Taxonomy" id="435880"/>
    <lineage>
        <taxon>Bacteria</taxon>
        <taxon>Pseudomonadati</taxon>
        <taxon>Bacteroidota</taxon>
        <taxon>Cytophagia</taxon>
        <taxon>Cytophagales</taxon>
        <taxon>Cyclobacteriaceae</taxon>
        <taxon>Algoriphagus</taxon>
    </lineage>
</organism>
<dbReference type="OrthoDB" id="9811121at2"/>
<dbReference type="SUPFAM" id="SSF56317">
    <property type="entry name" value="Carbon-nitrogen hydrolase"/>
    <property type="match status" value="1"/>
</dbReference>
<protein>
    <submittedName>
        <fullName evidence="3">Carbon-nitrogen hydrolase</fullName>
    </submittedName>
</protein>
<evidence type="ECO:0000259" key="2">
    <source>
        <dbReference type="Pfam" id="PF00795"/>
    </source>
</evidence>
<dbReference type="AlphaFoldDB" id="A0A1I2VQM3"/>
<proteinExistence type="predicted"/>
<feature type="domain" description="CN hydrolase" evidence="2">
    <location>
        <begin position="91"/>
        <end position="281"/>
    </location>
</feature>
<keyword evidence="1 3" id="KW-0378">Hydrolase</keyword>
<dbReference type="InterPro" id="IPR036526">
    <property type="entry name" value="C-N_Hydrolase_sf"/>
</dbReference>
<dbReference type="RefSeq" id="WP_092792712.1">
    <property type="nucleotide sequence ID" value="NZ_FOPC01000010.1"/>
</dbReference>
<name>A0A1I2VQM3_9BACT</name>
<sequence length="376" mass="42471">MKRFIISAVLLLIFIWLIWSNTGRGYPLPPPEMYLDLVQELNPSDTLNRNILGIQPYMETRDYLNQDVFYSKLNGYLTAADQEGLVKRNSLILFPEYIGTWLVISGEKHAIAEKEKLEDAMSTLIISNLVDFGLSYFKAREENRKMGALFRMKSSKMAREYYYAFSRMAQEQKCYIAAGSIILPGPGVADGELIIDNSKPLYNASFIFGPDGKIIGQPVLKAFPIESEKSFLGSATTDDFPIFNLPMGKTSLLICADSWYPEFFQLMDEEEVEIVLVPSFLAEDRGMDRLWMGYTGASAPVGTDLNDIEKISEWEAWNKYALPAKINNTKAKVALNVFLRGNLWDLGSDGQAMAYFNGQHLDAQKAERAGIWSLNF</sequence>
<dbReference type="PANTHER" id="PTHR43674">
    <property type="entry name" value="NITRILASE C965.09-RELATED"/>
    <property type="match status" value="1"/>
</dbReference>
<dbReference type="PANTHER" id="PTHR43674:SF13">
    <property type="entry name" value="CN HYDROLASE DOMAIN-CONTAINING PROTEIN"/>
    <property type="match status" value="1"/>
</dbReference>
<gene>
    <name evidence="3" type="ORF">SAMN04487988_11091</name>
</gene>
<dbReference type="EMBL" id="FOPC01000010">
    <property type="protein sequence ID" value="SFG91462.1"/>
    <property type="molecule type" value="Genomic_DNA"/>
</dbReference>
<dbReference type="GO" id="GO:0016811">
    <property type="term" value="F:hydrolase activity, acting on carbon-nitrogen (but not peptide) bonds, in linear amides"/>
    <property type="evidence" value="ECO:0007669"/>
    <property type="project" value="TreeGrafter"/>
</dbReference>
<keyword evidence="4" id="KW-1185">Reference proteome</keyword>
<accession>A0A1I2VQM3</accession>
<dbReference type="Pfam" id="PF00795">
    <property type="entry name" value="CN_hydrolase"/>
    <property type="match status" value="1"/>
</dbReference>
<evidence type="ECO:0000313" key="3">
    <source>
        <dbReference type="EMBL" id="SFG91462.1"/>
    </source>
</evidence>
<dbReference type="Proteomes" id="UP000199642">
    <property type="component" value="Unassembled WGS sequence"/>
</dbReference>
<dbReference type="STRING" id="435880.SAMN04487988_11091"/>